<protein>
    <recommendedName>
        <fullName evidence="3">Gene transfer agent family protein</fullName>
    </recommendedName>
</protein>
<evidence type="ECO:0000313" key="1">
    <source>
        <dbReference type="EMBL" id="GGB56783.1"/>
    </source>
</evidence>
<sequence length="96" mass="9815">MNGARGEIEMQFGGKRYVLCLTLGALAEIETSLGCRSITELQLRMKALTAREIAGVLAALLRGGGQSGEGLDALCRNVPAGVAASAVAEAFHAALG</sequence>
<comment type="caution">
    <text evidence="1">The sequence shown here is derived from an EMBL/GenBank/DDBJ whole genome shotgun (WGS) entry which is preliminary data.</text>
</comment>
<dbReference type="Proteomes" id="UP000628854">
    <property type="component" value="Unassembled WGS sequence"/>
</dbReference>
<dbReference type="EMBL" id="BMKF01000001">
    <property type="protein sequence ID" value="GGB56783.1"/>
    <property type="molecule type" value="Genomic_DNA"/>
</dbReference>
<dbReference type="InterPro" id="IPR021791">
    <property type="entry name" value="Phage_TAC_11"/>
</dbReference>
<evidence type="ECO:0000313" key="2">
    <source>
        <dbReference type="Proteomes" id="UP000628854"/>
    </source>
</evidence>
<name>A0ABQ1J1Z1_9PROT</name>
<dbReference type="RefSeq" id="WP_084394065.1">
    <property type="nucleotide sequence ID" value="NZ_BMKF01000001.1"/>
</dbReference>
<keyword evidence="2" id="KW-1185">Reference proteome</keyword>
<accession>A0ABQ1J1Z1</accession>
<evidence type="ECO:0008006" key="3">
    <source>
        <dbReference type="Google" id="ProtNLM"/>
    </source>
</evidence>
<gene>
    <name evidence="1" type="ORF">GCM10011503_01410</name>
</gene>
<dbReference type="Pfam" id="PF11836">
    <property type="entry name" value="Phage_TAC_11"/>
    <property type="match status" value="1"/>
</dbReference>
<organism evidence="1 2">
    <name type="scientific">Henriciella pelagia</name>
    <dbReference type="NCBI Taxonomy" id="1977912"/>
    <lineage>
        <taxon>Bacteria</taxon>
        <taxon>Pseudomonadati</taxon>
        <taxon>Pseudomonadota</taxon>
        <taxon>Alphaproteobacteria</taxon>
        <taxon>Hyphomonadales</taxon>
        <taxon>Hyphomonadaceae</taxon>
        <taxon>Henriciella</taxon>
    </lineage>
</organism>
<proteinExistence type="predicted"/>
<reference evidence="2" key="1">
    <citation type="journal article" date="2019" name="Int. J. Syst. Evol. Microbiol.">
        <title>The Global Catalogue of Microorganisms (GCM) 10K type strain sequencing project: providing services to taxonomists for standard genome sequencing and annotation.</title>
        <authorList>
            <consortium name="The Broad Institute Genomics Platform"/>
            <consortium name="The Broad Institute Genome Sequencing Center for Infectious Disease"/>
            <person name="Wu L."/>
            <person name="Ma J."/>
        </authorList>
    </citation>
    <scope>NUCLEOTIDE SEQUENCE [LARGE SCALE GENOMIC DNA]</scope>
    <source>
        <strain evidence="2">CGMCC 1.15928</strain>
    </source>
</reference>